<evidence type="ECO:0000256" key="3">
    <source>
        <dbReference type="ARBA" id="ARBA00023274"/>
    </source>
</evidence>
<dbReference type="NCBIfam" id="TIGR00030">
    <property type="entry name" value="S21p"/>
    <property type="match status" value="1"/>
</dbReference>
<keyword evidence="7" id="KW-1185">Reference proteome</keyword>
<dbReference type="RefSeq" id="WP_258568861.1">
    <property type="nucleotide sequence ID" value="NZ_JAKUDN010000001.1"/>
</dbReference>
<accession>A0ABT1L3E0</accession>
<evidence type="ECO:0000256" key="1">
    <source>
        <dbReference type="ARBA" id="ARBA00006640"/>
    </source>
</evidence>
<sequence length="89" mass="10133">MATIDVSKAGNPLAALKKLKRTLDKQGGSATAKFSDRHVKPTEKRRKRKIAARKREEKKKINDAKNLLSTTRRYRNLSVKQILKKIYGA</sequence>
<dbReference type="GO" id="GO:0005840">
    <property type="term" value="C:ribosome"/>
    <property type="evidence" value="ECO:0007669"/>
    <property type="project" value="UniProtKB-KW"/>
</dbReference>
<comment type="caution">
    <text evidence="6">The sequence shown here is derived from an EMBL/GenBank/DDBJ whole genome shotgun (WGS) entry which is preliminary data.</text>
</comment>
<dbReference type="Pfam" id="PF01165">
    <property type="entry name" value="Ribosomal_S21"/>
    <property type="match status" value="1"/>
</dbReference>
<feature type="compositionally biased region" description="Basic residues" evidence="5">
    <location>
        <begin position="43"/>
        <end position="52"/>
    </location>
</feature>
<gene>
    <name evidence="6" type="primary">rpsU</name>
    <name evidence="6" type="ORF">MKS91_00345</name>
</gene>
<feature type="region of interest" description="Disordered" evidence="5">
    <location>
        <begin position="22"/>
        <end position="58"/>
    </location>
</feature>
<evidence type="ECO:0000256" key="2">
    <source>
        <dbReference type="ARBA" id="ARBA00022980"/>
    </source>
</evidence>
<dbReference type="Proteomes" id="UP001320768">
    <property type="component" value="Unassembled WGS sequence"/>
</dbReference>
<evidence type="ECO:0000313" key="7">
    <source>
        <dbReference type="Proteomes" id="UP001320768"/>
    </source>
</evidence>
<organism evidence="6 7">
    <name type="scientific">Candidatus Synchoanobacter obligatus</name>
    <dbReference type="NCBI Taxonomy" id="2919597"/>
    <lineage>
        <taxon>Bacteria</taxon>
        <taxon>Pseudomonadati</taxon>
        <taxon>Pseudomonadota</taxon>
        <taxon>Gammaproteobacteria</taxon>
        <taxon>Candidatus Comchoanobacterales</taxon>
        <taxon>Candidatus Comchoanobacteraceae</taxon>
        <taxon>Candidatus Synchoanobacter</taxon>
    </lineage>
</organism>
<proteinExistence type="inferred from homology"/>
<evidence type="ECO:0000256" key="4">
    <source>
        <dbReference type="ARBA" id="ARBA00035135"/>
    </source>
</evidence>
<comment type="similarity">
    <text evidence="1">Belongs to the bacterial ribosomal protein bS21 family.</text>
</comment>
<evidence type="ECO:0000313" key="6">
    <source>
        <dbReference type="EMBL" id="MCP8351746.1"/>
    </source>
</evidence>
<protein>
    <recommendedName>
        <fullName evidence="4">Small ribosomal subunit protein bS21</fullName>
    </recommendedName>
</protein>
<dbReference type="EMBL" id="JAKUDN010000001">
    <property type="protein sequence ID" value="MCP8351746.1"/>
    <property type="molecule type" value="Genomic_DNA"/>
</dbReference>
<keyword evidence="2 6" id="KW-0689">Ribosomal protein</keyword>
<name>A0ABT1L3E0_9GAMM</name>
<dbReference type="InterPro" id="IPR001911">
    <property type="entry name" value="Ribosomal_bS21"/>
</dbReference>
<evidence type="ECO:0000256" key="5">
    <source>
        <dbReference type="SAM" id="MobiDB-lite"/>
    </source>
</evidence>
<keyword evidence="3" id="KW-0687">Ribonucleoprotein</keyword>
<reference evidence="6 7" key="1">
    <citation type="journal article" date="2022" name="Nat. Microbiol.">
        <title>The microbiome of a bacterivorous marine choanoflagellate contains a resource-demanding obligate bacterial associate.</title>
        <authorList>
            <person name="Needham D.M."/>
            <person name="Poirier C."/>
            <person name="Bachy C."/>
            <person name="George E.E."/>
            <person name="Wilken S."/>
            <person name="Yung C.C.M."/>
            <person name="Limardo A.J."/>
            <person name="Morando M."/>
            <person name="Sudek L."/>
            <person name="Malmstrom R.R."/>
            <person name="Keeling P.J."/>
            <person name="Santoro A.E."/>
            <person name="Worden A.Z."/>
        </authorList>
    </citation>
    <scope>NUCLEOTIDE SEQUENCE [LARGE SCALE GENOMIC DNA]</scope>
    <source>
        <strain evidence="6 7">Comchoano-2</strain>
    </source>
</reference>